<name>A0A0E3V291_9BURK</name>
<dbReference type="CDD" id="cd13682">
    <property type="entry name" value="PBP2_TRAP_alpha-ketoacid"/>
    <property type="match status" value="1"/>
</dbReference>
<sequence>MKRREFLSKTAVGAAAGVLAAPAIAQSMPEVKWRCASSFPKSLDTIYGGGEYISKRVAALTDGKFQIRIFGAGEIVPAFGTVDAVQQGTVECTHTAGYYFVGKNKTFAFDTTVPFGMNQRQQNAWMYWGGGLKLQREFLRDYNIVSFPAGNTGTQMGGWFKKPVKTVADLKGLKMRIAGLGGEVMSRLGAIPQQIAGGDIYPALEKGVIDAAEWVGPYDDEKLGFYKIAPYYYYPGWWEACSMYSMYVNIKEWEKLPKQYQEAFSSACAECNIDMMAEYDYKNPIALQSLIKNGVKLQSYSTEIMKAASNTAFEMYEEEAAKNPSFKKIYEPWKKFRNDQMLWNKVAEQTLMSFMLTNPVK</sequence>
<dbReference type="HOGENOM" id="CLU_036176_0_1_4"/>
<dbReference type="InterPro" id="IPR038404">
    <property type="entry name" value="TRAP_DctP_sf"/>
</dbReference>
<keyword evidence="1 4" id="KW-0732">Signal</keyword>
<dbReference type="EMBL" id="CP007501">
    <property type="protein sequence ID" value="AKD26158.1"/>
    <property type="molecule type" value="Genomic_DNA"/>
</dbReference>
<protein>
    <submittedName>
        <fullName evidence="5">TRAP-type mannitol/chloroaromatic compound transport system, periplasmic component</fullName>
    </submittedName>
</protein>
<dbReference type="Pfam" id="PF03480">
    <property type="entry name" value="DctP"/>
    <property type="match status" value="1"/>
</dbReference>
<dbReference type="PANTHER" id="PTHR33376">
    <property type="match status" value="1"/>
</dbReference>
<feature type="binding site" evidence="3">
    <location>
        <position position="239"/>
    </location>
    <ligand>
        <name>substrate</name>
    </ligand>
</feature>
<dbReference type="GO" id="GO:0043177">
    <property type="term" value="F:organic acid binding"/>
    <property type="evidence" value="ECO:0007669"/>
    <property type="project" value="InterPro"/>
</dbReference>
<keyword evidence="6" id="KW-1185">Reference proteome</keyword>
<dbReference type="KEGG" id="pdq:CL55_00018250"/>
<dbReference type="InterPro" id="IPR026289">
    <property type="entry name" value="SBP_TakP-like"/>
</dbReference>
<dbReference type="RefSeq" id="WP_046330818.1">
    <property type="nucleotide sequence ID" value="NZ_CP007501.1"/>
</dbReference>
<evidence type="ECO:0000256" key="3">
    <source>
        <dbReference type="PIRSR" id="PIRSR039026-2"/>
    </source>
</evidence>
<evidence type="ECO:0000256" key="2">
    <source>
        <dbReference type="PIRSR" id="PIRSR039026-1"/>
    </source>
</evidence>
<feature type="signal peptide" evidence="4">
    <location>
        <begin position="1"/>
        <end position="25"/>
    </location>
</feature>
<evidence type="ECO:0000313" key="6">
    <source>
        <dbReference type="Proteomes" id="UP000061135"/>
    </source>
</evidence>
<dbReference type="InterPro" id="IPR041722">
    <property type="entry name" value="TakP/all3028"/>
</dbReference>
<evidence type="ECO:0000256" key="1">
    <source>
        <dbReference type="ARBA" id="ARBA00022729"/>
    </source>
</evidence>
<evidence type="ECO:0000313" key="5">
    <source>
        <dbReference type="EMBL" id="AKD26158.1"/>
    </source>
</evidence>
<feature type="binding site" evidence="3">
    <location>
        <position position="213"/>
    </location>
    <ligand>
        <name>substrate</name>
    </ligand>
</feature>
<dbReference type="InterPro" id="IPR018389">
    <property type="entry name" value="DctP_fam"/>
</dbReference>
<feature type="binding site" evidence="2">
    <location>
        <position position="155"/>
    </location>
    <ligand>
        <name>substrate</name>
    </ligand>
</feature>
<feature type="binding site" evidence="3">
    <location>
        <position position="214"/>
    </location>
    <ligand>
        <name>Na(+)</name>
        <dbReference type="ChEBI" id="CHEBI:29101"/>
    </ligand>
</feature>
<dbReference type="STRING" id="1835254.CL55_00018250"/>
<accession>A0A0E3V291</accession>
<proteinExistence type="predicted"/>
<reference evidence="5 6" key="1">
    <citation type="submission" date="2014-03" db="EMBL/GenBank/DDBJ databases">
        <title>Genome of Polynucleobacter strain MWH-MoK4.</title>
        <authorList>
            <person name="Hahn M.W."/>
        </authorList>
    </citation>
    <scope>NUCLEOTIDE SEQUENCE [LARGE SCALE GENOMIC DNA]</scope>
    <source>
        <strain evidence="5 6">MWH-MoK4</strain>
    </source>
</reference>
<dbReference type="GO" id="GO:0046872">
    <property type="term" value="F:metal ion binding"/>
    <property type="evidence" value="ECO:0007669"/>
    <property type="project" value="UniProtKB-KW"/>
</dbReference>
<dbReference type="Gene3D" id="3.40.190.10">
    <property type="entry name" value="Periplasmic binding protein-like II"/>
    <property type="match status" value="1"/>
</dbReference>
<dbReference type="PATRIC" id="fig|576611.7.peg.1853"/>
<feature type="binding site" evidence="2">
    <location>
        <position position="176"/>
    </location>
    <ligand>
        <name>substrate</name>
    </ligand>
</feature>
<dbReference type="GO" id="GO:0055085">
    <property type="term" value="P:transmembrane transport"/>
    <property type="evidence" value="ECO:0007669"/>
    <property type="project" value="InterPro"/>
</dbReference>
<dbReference type="AlphaFoldDB" id="A0A0E3V291"/>
<dbReference type="PANTHER" id="PTHR33376:SF5">
    <property type="entry name" value="EXTRACYTOPLASMIC SOLUTE RECEPTOR PROTEIN"/>
    <property type="match status" value="1"/>
</dbReference>
<organism evidence="5 6">
    <name type="scientific">Polynucleobacter duraquae</name>
    <dbReference type="NCBI Taxonomy" id="1835254"/>
    <lineage>
        <taxon>Bacteria</taxon>
        <taxon>Pseudomonadati</taxon>
        <taxon>Pseudomonadota</taxon>
        <taxon>Betaproteobacteria</taxon>
        <taxon>Burkholderiales</taxon>
        <taxon>Burkholderiaceae</taxon>
        <taxon>Polynucleobacter</taxon>
    </lineage>
</organism>
<gene>
    <name evidence="5" type="ORF">CL55_00018250</name>
</gene>
<dbReference type="NCBIfam" id="NF037995">
    <property type="entry name" value="TRAP_S1"/>
    <property type="match status" value="1"/>
</dbReference>
<dbReference type="Gene3D" id="3.40.190.170">
    <property type="entry name" value="Bacterial extracellular solute-binding protein, family 7"/>
    <property type="match status" value="1"/>
</dbReference>
<feature type="chain" id="PRO_5002413646" evidence="4">
    <location>
        <begin position="26"/>
        <end position="361"/>
    </location>
</feature>
<dbReference type="GO" id="GO:0031317">
    <property type="term" value="C:tripartite ATP-independent periplasmic transporter complex"/>
    <property type="evidence" value="ECO:0007669"/>
    <property type="project" value="InterPro"/>
</dbReference>
<evidence type="ECO:0000256" key="4">
    <source>
        <dbReference type="SAM" id="SignalP"/>
    </source>
</evidence>
<dbReference type="Proteomes" id="UP000061135">
    <property type="component" value="Chromosome"/>
</dbReference>
<dbReference type="GO" id="GO:0015849">
    <property type="term" value="P:organic acid transport"/>
    <property type="evidence" value="ECO:0007669"/>
    <property type="project" value="InterPro"/>
</dbReference>
<dbReference type="PIRSF" id="PIRSF039026">
    <property type="entry name" value="SiaP"/>
    <property type="match status" value="1"/>
</dbReference>
<keyword evidence="3" id="KW-0479">Metal-binding</keyword>
<dbReference type="OrthoDB" id="9769667at2"/>